<organism evidence="7 8">
    <name type="scientific">Corynebacterium pseudopelargi</name>
    <dbReference type="NCBI Taxonomy" id="2080757"/>
    <lineage>
        <taxon>Bacteria</taxon>
        <taxon>Bacillati</taxon>
        <taxon>Actinomycetota</taxon>
        <taxon>Actinomycetes</taxon>
        <taxon>Mycobacteriales</taxon>
        <taxon>Corynebacteriaceae</taxon>
        <taxon>Corynebacterium</taxon>
    </lineage>
</organism>
<gene>
    <name evidence="7" type="ORF">CPPEL_07000</name>
</gene>
<dbReference type="EMBL" id="CP033898">
    <property type="protein sequence ID" value="AZA09510.1"/>
    <property type="molecule type" value="Genomic_DNA"/>
</dbReference>
<dbReference type="AlphaFoldDB" id="A0A3G6IZM4"/>
<dbReference type="InterPro" id="IPR014577">
    <property type="entry name" value="UCP033093_metalloPase"/>
</dbReference>
<dbReference type="Proteomes" id="UP000271426">
    <property type="component" value="Chromosome"/>
</dbReference>
<dbReference type="InterPro" id="IPR050535">
    <property type="entry name" value="DNA_Repair-Maintenance_Comp"/>
</dbReference>
<keyword evidence="3" id="KW-0540">Nuclease</keyword>
<feature type="domain" description="Calcineurin-like phosphoesterase" evidence="6">
    <location>
        <begin position="10"/>
        <end position="202"/>
    </location>
</feature>
<accession>A0A3G6IZM4</accession>
<evidence type="ECO:0000313" key="7">
    <source>
        <dbReference type="EMBL" id="AZA09510.1"/>
    </source>
</evidence>
<evidence type="ECO:0000256" key="4">
    <source>
        <dbReference type="ARBA" id="ARBA00022801"/>
    </source>
</evidence>
<dbReference type="PANTHER" id="PTHR30337:SF0">
    <property type="entry name" value="NUCLEASE SBCCD SUBUNIT D"/>
    <property type="match status" value="1"/>
</dbReference>
<comment type="similarity">
    <text evidence="1">Belongs to the SbcD family.</text>
</comment>
<evidence type="ECO:0000313" key="8">
    <source>
        <dbReference type="Proteomes" id="UP000271426"/>
    </source>
</evidence>
<keyword evidence="8" id="KW-1185">Reference proteome</keyword>
<dbReference type="PIRSF" id="PIRSF033093">
    <property type="entry name" value="UCP_ML1119"/>
    <property type="match status" value="1"/>
</dbReference>
<dbReference type="CDD" id="cd00840">
    <property type="entry name" value="MPP_Mre11_N"/>
    <property type="match status" value="1"/>
</dbReference>
<dbReference type="GO" id="GO:0004527">
    <property type="term" value="F:exonuclease activity"/>
    <property type="evidence" value="ECO:0007669"/>
    <property type="project" value="UniProtKB-KW"/>
</dbReference>
<dbReference type="Pfam" id="PF00149">
    <property type="entry name" value="Metallophos"/>
    <property type="match status" value="1"/>
</dbReference>
<dbReference type="SUPFAM" id="SSF56300">
    <property type="entry name" value="Metallo-dependent phosphatases"/>
    <property type="match status" value="1"/>
</dbReference>
<dbReference type="InterPro" id="IPR041796">
    <property type="entry name" value="Mre11_N"/>
</dbReference>
<proteinExistence type="inferred from homology"/>
<evidence type="ECO:0000256" key="1">
    <source>
        <dbReference type="ARBA" id="ARBA00010555"/>
    </source>
</evidence>
<dbReference type="KEGG" id="cpso:CPPEL_07000"/>
<reference evidence="7 8" key="1">
    <citation type="submission" date="2018-11" db="EMBL/GenBank/DDBJ databases">
        <authorList>
            <person name="Kleinhagauer T."/>
            <person name="Glaeser S.P."/>
            <person name="Spergser J."/>
            <person name="Ruckert C."/>
            <person name="Kaempfer P."/>
            <person name="Busse H.-J."/>
        </authorList>
    </citation>
    <scope>NUCLEOTIDE SEQUENCE [LARGE SCALE GENOMIC DNA]</scope>
    <source>
        <strain evidence="7 8">812CH</strain>
    </source>
</reference>
<dbReference type="InterPro" id="IPR004843">
    <property type="entry name" value="Calcineurin-like_PHP"/>
</dbReference>
<keyword evidence="5 7" id="KW-0269">Exonuclease</keyword>
<evidence type="ECO:0000256" key="3">
    <source>
        <dbReference type="ARBA" id="ARBA00022722"/>
    </source>
</evidence>
<dbReference type="InterPro" id="IPR029052">
    <property type="entry name" value="Metallo-depent_PP-like"/>
</dbReference>
<evidence type="ECO:0000256" key="2">
    <source>
        <dbReference type="ARBA" id="ARBA00013365"/>
    </source>
</evidence>
<name>A0A3G6IZM4_9CORY</name>
<dbReference type="Gene3D" id="3.60.21.10">
    <property type="match status" value="1"/>
</dbReference>
<evidence type="ECO:0000256" key="5">
    <source>
        <dbReference type="ARBA" id="ARBA00022839"/>
    </source>
</evidence>
<sequence>MLPVKGMKTRFLHTSDFQIGMSRWRLGEEASPRFALDRILAIRRVHDLAKAQGCEFMVVAGDFFDANSLSLQTINRVKAELEKLSIPTVFVAGNHDPLTADSMYSHIESIEHVIVARDNTPFEVVPGVEIVAAPYMAKSSDRDLVAEAIEPLEPTGNIRIAVGHGQAESRSNEIRLDQISLDLVEQNIAQGVIDYLALGDTHSAQPVGSSGKVWFSGSPEPTDYHVLHTNGGENNSGNALVVEVEKHGEDEAEVAVATHRVGTWIFHDIHQSVNSFEDAEAFINQLEQYEDKYNTAIRYSLEGVVDLGTSQFLEERLHTLENTFACLYSHERTMDLIVQPQEGEIENLGLSGFAREALKELQERDDETARDAAKLLLRLGRNAS</sequence>
<protein>
    <recommendedName>
        <fullName evidence="2">Nuclease SbcCD subunit D</fullName>
    </recommendedName>
</protein>
<evidence type="ECO:0000259" key="6">
    <source>
        <dbReference type="Pfam" id="PF00149"/>
    </source>
</evidence>
<keyword evidence="4" id="KW-0378">Hydrolase</keyword>
<dbReference type="PANTHER" id="PTHR30337">
    <property type="entry name" value="COMPONENT OF ATP-DEPENDENT DSDNA EXONUCLEASE"/>
    <property type="match status" value="1"/>
</dbReference>